<evidence type="ECO:0000256" key="1">
    <source>
        <dbReference type="ARBA" id="ARBA00023180"/>
    </source>
</evidence>
<dbReference type="AlphaFoldDB" id="A0A8J2JUR2"/>
<accession>A0A8J2JUR2</accession>
<dbReference type="InterPro" id="IPR002018">
    <property type="entry name" value="CarbesteraseB"/>
</dbReference>
<name>A0A8J2JUR2_9HEXA</name>
<reference evidence="4" key="1">
    <citation type="submission" date="2021-06" db="EMBL/GenBank/DDBJ databases">
        <authorList>
            <person name="Hodson N. C."/>
            <person name="Mongue J. A."/>
            <person name="Jaron S. K."/>
        </authorList>
    </citation>
    <scope>NUCLEOTIDE SEQUENCE</scope>
</reference>
<comment type="caution">
    <text evidence="4">The sequence shown here is derived from an EMBL/GenBank/DDBJ whole genome shotgun (WGS) entry which is preliminary data.</text>
</comment>
<dbReference type="Proteomes" id="UP000708208">
    <property type="component" value="Unassembled WGS sequence"/>
</dbReference>
<protein>
    <recommendedName>
        <fullName evidence="2">Carboxylesterase type B domain-containing protein</fullName>
    </recommendedName>
</protein>
<evidence type="ECO:0000259" key="2">
    <source>
        <dbReference type="Pfam" id="PF00135"/>
    </source>
</evidence>
<evidence type="ECO:0000313" key="5">
    <source>
        <dbReference type="Proteomes" id="UP000708208"/>
    </source>
</evidence>
<feature type="domain" description="Carboxylesterase type B" evidence="2">
    <location>
        <begin position="6"/>
        <end position="239"/>
    </location>
</feature>
<gene>
    <name evidence="3" type="ORF">AFUS01_LOCUS10327</name>
    <name evidence="4" type="ORF">AFUS01_LOCUS14615</name>
</gene>
<sequence>MSDITENEFLKFGPSIEYIDPDKAFLKDIPFLLLKEGRIANKVPWLGTLSFNGGFTGFTAKTAVDKSLQKKLNANIKTILPRYLDYDVTASDPDVVTQKIIDNYFDGGEITESNILQLANFVTYRFFTGPTIQTGDYYPDHAPQYVLMNSYVPSGSCTSIFGYDGVIEGACTEDVSYQFPWTMYYPGINKASKDYPVSKKLVDLYASFIEMGKSTKTWGEIQNWLTYDRIKRFGVNIDNDGGMNSLSYSPNFFKNYQIWTTLLKNELASEQQNPEQETF</sequence>
<keyword evidence="1" id="KW-0325">Glycoprotein</keyword>
<keyword evidence="5" id="KW-1185">Reference proteome</keyword>
<proteinExistence type="predicted"/>
<dbReference type="EMBL" id="CAJVCH010125286">
    <property type="protein sequence ID" value="CAG7725668.1"/>
    <property type="molecule type" value="Genomic_DNA"/>
</dbReference>
<evidence type="ECO:0000313" key="3">
    <source>
        <dbReference type="EMBL" id="CAG7721079.1"/>
    </source>
</evidence>
<evidence type="ECO:0000313" key="4">
    <source>
        <dbReference type="EMBL" id="CAG7725668.1"/>
    </source>
</evidence>
<organism evidence="4 5">
    <name type="scientific">Allacma fusca</name>
    <dbReference type="NCBI Taxonomy" id="39272"/>
    <lineage>
        <taxon>Eukaryota</taxon>
        <taxon>Metazoa</taxon>
        <taxon>Ecdysozoa</taxon>
        <taxon>Arthropoda</taxon>
        <taxon>Hexapoda</taxon>
        <taxon>Collembola</taxon>
        <taxon>Symphypleona</taxon>
        <taxon>Sminthuridae</taxon>
        <taxon>Allacma</taxon>
    </lineage>
</organism>
<dbReference type="OrthoDB" id="19653at2759"/>
<dbReference type="EMBL" id="CAJVCH010076731">
    <property type="protein sequence ID" value="CAG7721079.1"/>
    <property type="molecule type" value="Genomic_DNA"/>
</dbReference>
<dbReference type="Pfam" id="PF00135">
    <property type="entry name" value="COesterase"/>
    <property type="match status" value="1"/>
</dbReference>